<dbReference type="HOGENOM" id="CLU_1194801_0_0_1"/>
<comment type="caution">
    <text evidence="2">The sequence shown here is derived from an EMBL/GenBank/DDBJ whole genome shotgun (WGS) entry which is preliminary data.</text>
</comment>
<feature type="transmembrane region" description="Helical" evidence="1">
    <location>
        <begin position="146"/>
        <end position="167"/>
    </location>
</feature>
<dbReference type="AlphaFoldDB" id="T0LXC8"/>
<protein>
    <submittedName>
        <fullName evidence="2">Uncharacterized protein</fullName>
    </submittedName>
</protein>
<keyword evidence="1" id="KW-0812">Transmembrane</keyword>
<reference evidence="3" key="1">
    <citation type="journal article" date="2013" name="Mol. Plant Microbe Interact.">
        <title>Global aspects of pacC regulation of pathogenicity genes in Colletotrichum gloeosporioides as revealed by transcriptome analysis.</title>
        <authorList>
            <person name="Alkan N."/>
            <person name="Meng X."/>
            <person name="Friedlander G."/>
            <person name="Reuveni E."/>
            <person name="Sukno S."/>
            <person name="Sherman A."/>
            <person name="Thon M."/>
            <person name="Fluhr R."/>
            <person name="Prusky D."/>
        </authorList>
    </citation>
    <scope>NUCLEOTIDE SEQUENCE [LARGE SCALE GENOMIC DNA]</scope>
    <source>
        <strain evidence="3">Cg-14</strain>
    </source>
</reference>
<name>T0LXC8_COLGC</name>
<feature type="transmembrane region" description="Helical" evidence="1">
    <location>
        <begin position="91"/>
        <end position="109"/>
    </location>
</feature>
<accession>T0LXC8</accession>
<proteinExistence type="predicted"/>
<evidence type="ECO:0000313" key="3">
    <source>
        <dbReference type="Proteomes" id="UP000015530"/>
    </source>
</evidence>
<keyword evidence="1" id="KW-0472">Membrane</keyword>
<keyword evidence="1" id="KW-1133">Transmembrane helix</keyword>
<sequence length="232" mass="24528">MPNQTAINECLFALCKNGFDALPYADSDIIGIGVFASYLVQLILVIILWLGLVARAVRRRTNGTNKPAADSSGGQAARNGWLDFLFGIHKAQCYFAGALLIAILASDIVDANVAMVILLLPLTINGIVPVAFAYVMLVYERLHSSAITLLTVAIYVLATAASGILYIRLRLLVPSDLGYWTLVQYMYQLSAIESCGGSSALTASPCGHVSVGLVRLNCGSFGGACHGNLGTG</sequence>
<feature type="transmembrane region" description="Helical" evidence="1">
    <location>
        <begin position="115"/>
        <end position="139"/>
    </location>
</feature>
<evidence type="ECO:0000256" key="1">
    <source>
        <dbReference type="SAM" id="Phobius"/>
    </source>
</evidence>
<gene>
    <name evidence="2" type="ORF">CGLO_03635</name>
</gene>
<dbReference type="OrthoDB" id="4582561at2759"/>
<evidence type="ECO:0000313" key="2">
    <source>
        <dbReference type="EMBL" id="EQB56366.1"/>
    </source>
</evidence>
<organism evidence="2 3">
    <name type="scientific">Colletotrichum gloeosporioides (strain Cg-14)</name>
    <name type="common">Anthracnose fungus</name>
    <name type="synonym">Glomerella cingulata</name>
    <dbReference type="NCBI Taxonomy" id="1237896"/>
    <lineage>
        <taxon>Eukaryota</taxon>
        <taxon>Fungi</taxon>
        <taxon>Dikarya</taxon>
        <taxon>Ascomycota</taxon>
        <taxon>Pezizomycotina</taxon>
        <taxon>Sordariomycetes</taxon>
        <taxon>Hypocreomycetidae</taxon>
        <taxon>Glomerellales</taxon>
        <taxon>Glomerellaceae</taxon>
        <taxon>Colletotrichum</taxon>
        <taxon>Colletotrichum gloeosporioides species complex</taxon>
    </lineage>
</organism>
<dbReference type="Proteomes" id="UP000015530">
    <property type="component" value="Unassembled WGS sequence"/>
</dbReference>
<dbReference type="STRING" id="1237896.T0LXC8"/>
<dbReference type="EMBL" id="AMYD01000746">
    <property type="protein sequence ID" value="EQB56366.1"/>
    <property type="molecule type" value="Genomic_DNA"/>
</dbReference>
<feature type="transmembrane region" description="Helical" evidence="1">
    <location>
        <begin position="29"/>
        <end position="52"/>
    </location>
</feature>